<evidence type="ECO:0000313" key="1">
    <source>
        <dbReference type="EMBL" id="KAF3706717.1"/>
    </source>
</evidence>
<dbReference type="AlphaFoldDB" id="A0A6G1QW52"/>
<name>A0A6G1QW52_CHAAH</name>
<reference evidence="1 2" key="1">
    <citation type="submission" date="2019-02" db="EMBL/GenBank/DDBJ databases">
        <title>Opniocepnalus argus genome.</title>
        <authorList>
            <person name="Zhou C."/>
            <person name="Xiao S."/>
        </authorList>
    </citation>
    <scope>NUCLEOTIDE SEQUENCE [LARGE SCALE GENOMIC DNA]</scope>
    <source>
        <strain evidence="1">OARG1902GOOAL</strain>
        <tissue evidence="1">Muscle</tissue>
    </source>
</reference>
<keyword evidence="2" id="KW-1185">Reference proteome</keyword>
<reference evidence="2" key="2">
    <citation type="submission" date="2019-02" db="EMBL/GenBank/DDBJ databases">
        <title>Opniocepnalus argus Var Kimnra genome.</title>
        <authorList>
            <person name="Zhou C."/>
            <person name="Xiao S."/>
        </authorList>
    </citation>
    <scope>NUCLEOTIDE SEQUENCE [LARGE SCALE GENOMIC DNA]</scope>
</reference>
<evidence type="ECO:0000313" key="2">
    <source>
        <dbReference type="Proteomes" id="UP000503349"/>
    </source>
</evidence>
<organism evidence="1 2">
    <name type="scientific">Channa argus</name>
    <name type="common">Northern snakehead</name>
    <name type="synonym">Ophicephalus argus</name>
    <dbReference type="NCBI Taxonomy" id="215402"/>
    <lineage>
        <taxon>Eukaryota</taxon>
        <taxon>Metazoa</taxon>
        <taxon>Chordata</taxon>
        <taxon>Craniata</taxon>
        <taxon>Vertebrata</taxon>
        <taxon>Euteleostomi</taxon>
        <taxon>Actinopterygii</taxon>
        <taxon>Neopterygii</taxon>
        <taxon>Teleostei</taxon>
        <taxon>Neoteleostei</taxon>
        <taxon>Acanthomorphata</taxon>
        <taxon>Anabantaria</taxon>
        <taxon>Anabantiformes</taxon>
        <taxon>Channoidei</taxon>
        <taxon>Channidae</taxon>
        <taxon>Channa</taxon>
    </lineage>
</organism>
<proteinExistence type="predicted"/>
<sequence length="532" mass="58631">MDTLRESPILPGIEGNLRSETVVVWSLKDVIVYYIQGKLFLAKYCVVNVYSSSFTDIGVIRNALHSGSKLSVHHAGNGILNSNGVTLVHKNTNLHAVILEVQAEQMTAQAKQETLWQSNVGVCPPSVQISLIKSNKQPTACPLSALSLSLLLSWGSDYMKPNLVENDIRECKTMIDVDNERCTKHHAIGISFCPRFIDLVLNATNIDRLQSGRVQIQNKCHDSIAAVKDIQHAAKTIDIQYLLKLCHRALCELTPAPPDTDKSSANALQLVSTPLMACDGYGQELKSPSSQCKIDADVSGQENYTVMYRPSDTAPIAFHLAMMKRWALPPLSSPHARRLITHFLAVVLVTEVMLCIVPYGKVTRHCTVATDTVTEWMYIKYAKKCGNNDTKGTAEAVSSVYFGATSLKDTDKRGDWICIGDLKYACIMLDVASGADMLLLSQSVVNSPRAKCQEAALLAPRRKRCSLQNGTAASPYHCAPVPLLRDPEARMWGEEEEIPYGFPLRDLFLIEGLQLVRMVLPHSQGFAFLGFA</sequence>
<dbReference type="Proteomes" id="UP000503349">
    <property type="component" value="Chromosome 24"/>
</dbReference>
<dbReference type="EMBL" id="CM015735">
    <property type="protein sequence ID" value="KAF3706717.1"/>
    <property type="molecule type" value="Genomic_DNA"/>
</dbReference>
<protein>
    <submittedName>
        <fullName evidence="1">Uncharacterized protein</fullName>
    </submittedName>
</protein>
<accession>A0A6G1QW52</accession>
<gene>
    <name evidence="1" type="ORF">EXN66_Car022409</name>
</gene>